<dbReference type="EMBL" id="ABCC02000057">
    <property type="protein sequence ID" value="EDP12986.1"/>
    <property type="molecule type" value="Genomic_DNA"/>
</dbReference>
<gene>
    <name evidence="1" type="ORF">CLOBOL_06618</name>
</gene>
<name>A8S3H5_ENTBW</name>
<dbReference type="AlphaFoldDB" id="A8S3H5"/>
<dbReference type="HOGENOM" id="CLU_3364201_0_0_9"/>
<sequence>MLRVLYYKANLLKAAAFGRFFLLFGEPGFGIDTPG</sequence>
<organism evidence="1 2">
    <name type="scientific">Enterocloster bolteae (strain ATCC BAA-613 / DSM 15670 / CCUG 46953 / JCM 12243 / WAL 16351)</name>
    <name type="common">Clostridium bolteae</name>
    <dbReference type="NCBI Taxonomy" id="411902"/>
    <lineage>
        <taxon>Bacteria</taxon>
        <taxon>Bacillati</taxon>
        <taxon>Bacillota</taxon>
        <taxon>Clostridia</taxon>
        <taxon>Lachnospirales</taxon>
        <taxon>Lachnospiraceae</taxon>
        <taxon>Enterocloster</taxon>
    </lineage>
</organism>
<proteinExistence type="predicted"/>
<dbReference type="PaxDb" id="411902-CLOBOL_06618"/>
<evidence type="ECO:0000313" key="1">
    <source>
        <dbReference type="EMBL" id="EDP12986.1"/>
    </source>
</evidence>
<evidence type="ECO:0000313" key="2">
    <source>
        <dbReference type="Proteomes" id="UP000005396"/>
    </source>
</evidence>
<protein>
    <submittedName>
        <fullName evidence="1">Uncharacterized protein</fullName>
    </submittedName>
</protein>
<accession>A8S3H5</accession>
<reference evidence="1 2" key="2">
    <citation type="submission" date="2007-09" db="EMBL/GenBank/DDBJ databases">
        <title>Draft genome sequence of Clostridium bolteae (ATCC BAA-613).</title>
        <authorList>
            <person name="Sudarsanam P."/>
            <person name="Ley R."/>
            <person name="Guruge J."/>
            <person name="Turnbaugh P.J."/>
            <person name="Mahowald M."/>
            <person name="Liep D."/>
            <person name="Gordon J."/>
        </authorList>
    </citation>
    <scope>NUCLEOTIDE SEQUENCE [LARGE SCALE GENOMIC DNA]</scope>
    <source>
        <strain evidence="2">ATCC BAA-613 / DSM 15670 / CCUG 46953 / JCM 12243 / WAL 16351</strain>
    </source>
</reference>
<comment type="caution">
    <text evidence="1">The sequence shown here is derived from an EMBL/GenBank/DDBJ whole genome shotgun (WGS) entry which is preliminary data.</text>
</comment>
<reference evidence="1 2" key="1">
    <citation type="submission" date="2007-08" db="EMBL/GenBank/DDBJ databases">
        <authorList>
            <person name="Fulton L."/>
            <person name="Clifton S."/>
            <person name="Fulton B."/>
            <person name="Xu J."/>
            <person name="Minx P."/>
            <person name="Pepin K.H."/>
            <person name="Johnson M."/>
            <person name="Thiruvilangam P."/>
            <person name="Bhonagiri V."/>
            <person name="Nash W.E."/>
            <person name="Mardis E.R."/>
            <person name="Wilson R.K."/>
        </authorList>
    </citation>
    <scope>NUCLEOTIDE SEQUENCE [LARGE SCALE GENOMIC DNA]</scope>
    <source>
        <strain evidence="2">ATCC BAA-613 / DSM 15670 / CCUG 46953 / JCM 12243 / WAL 16351</strain>
    </source>
</reference>
<dbReference type="Proteomes" id="UP000005396">
    <property type="component" value="Unassembled WGS sequence"/>
</dbReference>